<comment type="caution">
    <text evidence="3">The sequence shown here is derived from an EMBL/GenBank/DDBJ whole genome shotgun (WGS) entry which is preliminary data.</text>
</comment>
<reference evidence="3" key="1">
    <citation type="journal article" date="2014" name="Int. J. Syst. Evol. Microbiol.">
        <title>Complete genome sequence of Corynebacterium casei LMG S-19264T (=DSM 44701T), isolated from a smear-ripened cheese.</title>
        <authorList>
            <consortium name="US DOE Joint Genome Institute (JGI-PGF)"/>
            <person name="Walter F."/>
            <person name="Albersmeier A."/>
            <person name="Kalinowski J."/>
            <person name="Ruckert C."/>
        </authorList>
    </citation>
    <scope>NUCLEOTIDE SEQUENCE</scope>
    <source>
        <strain evidence="3">JCM 5069</strain>
    </source>
</reference>
<evidence type="ECO:0000256" key="1">
    <source>
        <dbReference type="SAM" id="MobiDB-lite"/>
    </source>
</evidence>
<feature type="region of interest" description="Disordered" evidence="1">
    <location>
        <begin position="227"/>
        <end position="266"/>
    </location>
</feature>
<dbReference type="Proteomes" id="UP000603708">
    <property type="component" value="Unassembled WGS sequence"/>
</dbReference>
<sequence length="420" mass="42510">MKGLLLRLSALDADAAAAVRVIAHFQALLGGGLDAAVLVRSTAALAECPAGLEPADGRVVRCGPDGAPLPGRPSMVSASVRLTPSGRVWLERPGAPGPFDELVLEWMAIAAATLGGRAPRAQPPQVADPLLVERVLSAHEPVADRSQALRRLGLDPAGTLRAVAVTCPEGADALPGAVALCERAGLPGGARVAGWGAGAVVLVQGGDGAASPCEALRTVLCEGAGERVGEGAGSGTRGSAGSGSGAARWVGREPGSGGPYGRTVGRRRPGAVRAAGLRAGVGGAVSALEAGASWAQARTALRFTVPDPPYEAVADHDALGPVVLLADVPGRRLRERAEVRALAELAEQPGGRGVIAALAAFCRTGSLRQAAAGLHLHHSSVAARLTRAERALGRRLGDPQDRFAAQLALYAHRLATAPER</sequence>
<name>A0A919G5P9_9ACTN</name>
<evidence type="ECO:0000259" key="2">
    <source>
        <dbReference type="Pfam" id="PF13556"/>
    </source>
</evidence>
<dbReference type="InterPro" id="IPR051448">
    <property type="entry name" value="CdaR-like_regulators"/>
</dbReference>
<dbReference type="Pfam" id="PF13556">
    <property type="entry name" value="HTH_30"/>
    <property type="match status" value="1"/>
</dbReference>
<dbReference type="Gene3D" id="1.10.10.2840">
    <property type="entry name" value="PucR C-terminal helix-turn-helix domain"/>
    <property type="match status" value="1"/>
</dbReference>
<proteinExistence type="predicted"/>
<evidence type="ECO:0000313" key="3">
    <source>
        <dbReference type="EMBL" id="GHH78608.1"/>
    </source>
</evidence>
<dbReference type="EMBL" id="BNCD01000007">
    <property type="protein sequence ID" value="GHH78608.1"/>
    <property type="molecule type" value="Genomic_DNA"/>
</dbReference>
<dbReference type="InterPro" id="IPR025736">
    <property type="entry name" value="PucR_C-HTH_dom"/>
</dbReference>
<dbReference type="AlphaFoldDB" id="A0A919G5P9"/>
<dbReference type="PANTHER" id="PTHR33744">
    <property type="entry name" value="CARBOHYDRATE DIACID REGULATOR"/>
    <property type="match status" value="1"/>
</dbReference>
<dbReference type="RefSeq" id="WP_189931960.1">
    <property type="nucleotide sequence ID" value="NZ_BNCD01000007.1"/>
</dbReference>
<protein>
    <recommendedName>
        <fullName evidence="2">PucR C-terminal helix-turn-helix domain-containing protein</fullName>
    </recommendedName>
</protein>
<dbReference type="InterPro" id="IPR042070">
    <property type="entry name" value="PucR_C-HTH_sf"/>
</dbReference>
<accession>A0A919G5P9</accession>
<keyword evidence="4" id="KW-1185">Reference proteome</keyword>
<organism evidence="3 4">
    <name type="scientific">Streptomyces sulfonofaciens</name>
    <dbReference type="NCBI Taxonomy" id="68272"/>
    <lineage>
        <taxon>Bacteria</taxon>
        <taxon>Bacillati</taxon>
        <taxon>Actinomycetota</taxon>
        <taxon>Actinomycetes</taxon>
        <taxon>Kitasatosporales</taxon>
        <taxon>Streptomycetaceae</taxon>
        <taxon>Streptomyces</taxon>
    </lineage>
</organism>
<dbReference type="PANTHER" id="PTHR33744:SF17">
    <property type="entry name" value="CONSERVED PROTEIN"/>
    <property type="match status" value="1"/>
</dbReference>
<gene>
    <name evidence="3" type="ORF">GCM10018793_29510</name>
</gene>
<reference evidence="3" key="2">
    <citation type="submission" date="2020-09" db="EMBL/GenBank/DDBJ databases">
        <authorList>
            <person name="Sun Q."/>
            <person name="Ohkuma M."/>
        </authorList>
    </citation>
    <scope>NUCLEOTIDE SEQUENCE</scope>
    <source>
        <strain evidence="3">JCM 5069</strain>
    </source>
</reference>
<evidence type="ECO:0000313" key="4">
    <source>
        <dbReference type="Proteomes" id="UP000603708"/>
    </source>
</evidence>
<feature type="compositionally biased region" description="Gly residues" evidence="1">
    <location>
        <begin position="230"/>
        <end position="244"/>
    </location>
</feature>
<feature type="domain" description="PucR C-terminal helix-turn-helix" evidence="2">
    <location>
        <begin position="356"/>
        <end position="410"/>
    </location>
</feature>